<protein>
    <submittedName>
        <fullName evidence="1">Uncharacterized protein</fullName>
    </submittedName>
</protein>
<keyword evidence="2" id="KW-1185">Reference proteome</keyword>
<gene>
    <name evidence="1" type="ORF">CEXT_344701</name>
</gene>
<name>A0AAV4P0D2_CAEEX</name>
<evidence type="ECO:0000313" key="2">
    <source>
        <dbReference type="Proteomes" id="UP001054945"/>
    </source>
</evidence>
<accession>A0AAV4P0D2</accession>
<organism evidence="1 2">
    <name type="scientific">Caerostris extrusa</name>
    <name type="common">Bark spider</name>
    <name type="synonym">Caerostris bankana</name>
    <dbReference type="NCBI Taxonomy" id="172846"/>
    <lineage>
        <taxon>Eukaryota</taxon>
        <taxon>Metazoa</taxon>
        <taxon>Ecdysozoa</taxon>
        <taxon>Arthropoda</taxon>
        <taxon>Chelicerata</taxon>
        <taxon>Arachnida</taxon>
        <taxon>Araneae</taxon>
        <taxon>Araneomorphae</taxon>
        <taxon>Entelegynae</taxon>
        <taxon>Araneoidea</taxon>
        <taxon>Araneidae</taxon>
        <taxon>Caerostris</taxon>
    </lineage>
</organism>
<comment type="caution">
    <text evidence="1">The sequence shown here is derived from an EMBL/GenBank/DDBJ whole genome shotgun (WGS) entry which is preliminary data.</text>
</comment>
<evidence type="ECO:0000313" key="1">
    <source>
        <dbReference type="EMBL" id="GIX90466.1"/>
    </source>
</evidence>
<dbReference type="Proteomes" id="UP001054945">
    <property type="component" value="Unassembled WGS sequence"/>
</dbReference>
<sequence>MADYGHVAFSQSILRERETTGQCNCSSKWSGQPRSFRSVLFPAFFPSPPFLPHHMQPTSRLQRDSFFRKKQLSTYTKGGYSDFLQLSYVK</sequence>
<dbReference type="EMBL" id="BPLR01021501">
    <property type="protein sequence ID" value="GIX90466.1"/>
    <property type="molecule type" value="Genomic_DNA"/>
</dbReference>
<dbReference type="AlphaFoldDB" id="A0AAV4P0D2"/>
<reference evidence="1 2" key="1">
    <citation type="submission" date="2021-06" db="EMBL/GenBank/DDBJ databases">
        <title>Caerostris extrusa draft genome.</title>
        <authorList>
            <person name="Kono N."/>
            <person name="Arakawa K."/>
        </authorList>
    </citation>
    <scope>NUCLEOTIDE SEQUENCE [LARGE SCALE GENOMIC DNA]</scope>
</reference>
<proteinExistence type="predicted"/>